<dbReference type="PROSITE" id="PS50172">
    <property type="entry name" value="BRCT"/>
    <property type="match status" value="1"/>
</dbReference>
<dbReference type="Pfam" id="PF00533">
    <property type="entry name" value="BRCT"/>
    <property type="match status" value="1"/>
</dbReference>
<accession>A0A9P8P7R9</accession>
<sequence>MFPTDVYRDDLTSDTSVLVVHTGREKWFESRKYQHAVRTRPEIRLVSYETVLEAYQVWLKGEEIGSRPDKLGLLPVFDNISVSVSRLSEELGTKVKLMVESNGGTVMESISTVSDVLVTATPDGLRYTKAREWGVPVVSPDWVYDCVDRGALLSVTEYYLMGENSKGRRELACDWEKVEEVKKLEAQKAQTEKAKRGADVPEKEKDLKVRKIDKENKVWKSIMSNIRVSNLHRSQDDNWTLDQEEEEEEAFSQVSLLVGSQEGTESTLFEGVLFRIGDGFSSVQKSILEKVIKSHRGIIDENANYTIVNSSLDAKPAIDGELVTEMGIERCIFYKTVDFSSPWSKPFCASLAKKDRFFKDIPTPVICITGFKGVELSHLEKLLAKLPGCKLSAVFSKNTSLLIYNDELPKPELLANKKLALAAKWRLRCIPMSSFWHTFA</sequence>
<dbReference type="CDD" id="cd00027">
    <property type="entry name" value="BRCT"/>
    <property type="match status" value="1"/>
</dbReference>
<dbReference type="Gene3D" id="3.40.50.10190">
    <property type="entry name" value="BRCT domain"/>
    <property type="match status" value="4"/>
</dbReference>
<gene>
    <name evidence="3" type="ORF">OGAPHI_003352</name>
</gene>
<dbReference type="GO" id="GO:0033314">
    <property type="term" value="P:mitotic DNA replication checkpoint signaling"/>
    <property type="evidence" value="ECO:0007669"/>
    <property type="project" value="TreeGrafter"/>
</dbReference>
<dbReference type="EMBL" id="JAEUBE010000199">
    <property type="protein sequence ID" value="KAH3666902.1"/>
    <property type="molecule type" value="Genomic_DNA"/>
</dbReference>
<comment type="caution">
    <text evidence="3">The sequence shown here is derived from an EMBL/GenBank/DDBJ whole genome shotgun (WGS) entry which is preliminary data.</text>
</comment>
<dbReference type="RefSeq" id="XP_046061858.1">
    <property type="nucleotide sequence ID" value="XM_046204319.1"/>
</dbReference>
<reference evidence="3" key="2">
    <citation type="submission" date="2021-01" db="EMBL/GenBank/DDBJ databases">
        <authorList>
            <person name="Schikora-Tamarit M.A."/>
        </authorList>
    </citation>
    <scope>NUCLEOTIDE SEQUENCE</scope>
    <source>
        <strain evidence="3">CBS6075</strain>
    </source>
</reference>
<evidence type="ECO:0000313" key="4">
    <source>
        <dbReference type="Proteomes" id="UP000769157"/>
    </source>
</evidence>
<name>A0A9P8P7R9_9ASCO</name>
<dbReference type="SUPFAM" id="SSF52113">
    <property type="entry name" value="BRCT domain"/>
    <property type="match status" value="2"/>
</dbReference>
<feature type="domain" description="BRCT" evidence="2">
    <location>
        <begin position="72"/>
        <end position="160"/>
    </location>
</feature>
<dbReference type="GO" id="GO:0006270">
    <property type="term" value="P:DNA replication initiation"/>
    <property type="evidence" value="ECO:0007669"/>
    <property type="project" value="TreeGrafter"/>
</dbReference>
<dbReference type="SMART" id="SM00292">
    <property type="entry name" value="BRCT"/>
    <property type="match status" value="3"/>
</dbReference>
<dbReference type="InterPro" id="IPR036420">
    <property type="entry name" value="BRCT_dom_sf"/>
</dbReference>
<keyword evidence="1" id="KW-0677">Repeat</keyword>
<dbReference type="GO" id="GO:0007095">
    <property type="term" value="P:mitotic G2 DNA damage checkpoint signaling"/>
    <property type="evidence" value="ECO:0007669"/>
    <property type="project" value="TreeGrafter"/>
</dbReference>
<dbReference type="InterPro" id="IPR001357">
    <property type="entry name" value="BRCT_dom"/>
</dbReference>
<dbReference type="PANTHER" id="PTHR13561:SF20">
    <property type="entry name" value="DNA TOPOISOMERASE 2-BINDING PROTEIN 1"/>
    <property type="match status" value="1"/>
</dbReference>
<dbReference type="AlphaFoldDB" id="A0A9P8P7R9"/>
<proteinExistence type="predicted"/>
<dbReference type="PANTHER" id="PTHR13561">
    <property type="entry name" value="DNA REPLICATION REGULATOR DPB11-RELATED"/>
    <property type="match status" value="1"/>
</dbReference>
<organism evidence="3 4">
    <name type="scientific">Ogataea philodendri</name>
    <dbReference type="NCBI Taxonomy" id="1378263"/>
    <lineage>
        <taxon>Eukaryota</taxon>
        <taxon>Fungi</taxon>
        <taxon>Dikarya</taxon>
        <taxon>Ascomycota</taxon>
        <taxon>Saccharomycotina</taxon>
        <taxon>Pichiomycetes</taxon>
        <taxon>Pichiales</taxon>
        <taxon>Pichiaceae</taxon>
        <taxon>Ogataea</taxon>
    </lineage>
</organism>
<keyword evidence="4" id="KW-1185">Reference proteome</keyword>
<evidence type="ECO:0000313" key="3">
    <source>
        <dbReference type="EMBL" id="KAH3666902.1"/>
    </source>
</evidence>
<dbReference type="OrthoDB" id="251770at2759"/>
<evidence type="ECO:0000256" key="1">
    <source>
        <dbReference type="ARBA" id="ARBA00022737"/>
    </source>
</evidence>
<protein>
    <recommendedName>
        <fullName evidence="2">BRCT domain-containing protein</fullName>
    </recommendedName>
</protein>
<dbReference type="GeneID" id="70235319"/>
<reference evidence="3" key="1">
    <citation type="journal article" date="2021" name="Open Biol.">
        <title>Shared evolutionary footprints suggest mitochondrial oxidative damage underlies multiple complex I losses in fungi.</title>
        <authorList>
            <person name="Schikora-Tamarit M.A."/>
            <person name="Marcet-Houben M."/>
            <person name="Nosek J."/>
            <person name="Gabaldon T."/>
        </authorList>
    </citation>
    <scope>NUCLEOTIDE SEQUENCE</scope>
    <source>
        <strain evidence="3">CBS6075</strain>
    </source>
</reference>
<dbReference type="Proteomes" id="UP000769157">
    <property type="component" value="Unassembled WGS sequence"/>
</dbReference>
<evidence type="ECO:0000259" key="2">
    <source>
        <dbReference type="PROSITE" id="PS50172"/>
    </source>
</evidence>